<sequence length="340" mass="38299">MSEKRKIQLTGGSTYIVSLPIKWVRENGLSAGDVVTLSARPNHSLTIMAEPGTEDRKQHSRVEISLTGDSEDDFRMLVSNYLVGYDIIKVTSLSDFTADQRKFIKEAARRRLIGIEIVEESRTELVLQSLLNYQDISLEKSIHSMYRIISSMLEDVLRAIENHDLELARDVIQRDDDVDRFYLLTVRQLKASIDDSSLAQKIGLANSKDCLGFRLVAKSVERVGDHVQRIAKNVIDMDSQLESDDEILRLGKLSRNVFMDSIEAISTSDAVFANNIIKTSTKISAMADHICKKDCGTESRIGESKRNILESLQRISEYSADIAEIVINMHAKEMKDACQL</sequence>
<dbReference type="InterPro" id="IPR038078">
    <property type="entry name" value="PhoU-like_sf"/>
</dbReference>
<dbReference type="Gene3D" id="1.20.58.220">
    <property type="entry name" value="Phosphate transport system protein phou homolog 2, domain 2"/>
    <property type="match status" value="2"/>
</dbReference>
<reference evidence="2 3" key="1">
    <citation type="submission" date="2020-06" db="EMBL/GenBank/DDBJ databases">
        <title>Methanolobus halotolerans sp. nov., isolated from a saline lake Tus in Siberia.</title>
        <authorList>
            <person name="Shen Y."/>
            <person name="Chen S.-C."/>
            <person name="Lai M.-C."/>
            <person name="Huang H.-H."/>
            <person name="Chiu H.-H."/>
            <person name="Tang S.-L."/>
            <person name="Rogozin D.Y."/>
            <person name="Degermendzhy A.G."/>
        </authorList>
    </citation>
    <scope>NUCLEOTIDE SEQUENCE [LARGE SCALE GENOMIC DNA]</scope>
    <source>
        <strain evidence="2 3">DSM 21339</strain>
    </source>
</reference>
<organism evidence="2 3">
    <name type="scientific">Methanolobus zinderi</name>
    <dbReference type="NCBI Taxonomy" id="536044"/>
    <lineage>
        <taxon>Archaea</taxon>
        <taxon>Methanobacteriati</taxon>
        <taxon>Methanobacteriota</taxon>
        <taxon>Stenosarchaea group</taxon>
        <taxon>Methanomicrobia</taxon>
        <taxon>Methanosarcinales</taxon>
        <taxon>Methanosarcinaceae</taxon>
        <taxon>Methanolobus</taxon>
    </lineage>
</organism>
<dbReference type="PANTHER" id="PTHR42930:SF2">
    <property type="entry name" value="PHOU DOMAIN-CONTAINING PROTEIN"/>
    <property type="match status" value="1"/>
</dbReference>
<dbReference type="AlphaFoldDB" id="A0A7D5E854"/>
<dbReference type="GO" id="GO:0030643">
    <property type="term" value="P:intracellular phosphate ion homeostasis"/>
    <property type="evidence" value="ECO:0007669"/>
    <property type="project" value="InterPro"/>
</dbReference>
<evidence type="ECO:0000313" key="3">
    <source>
        <dbReference type="Proteomes" id="UP000509594"/>
    </source>
</evidence>
<feature type="domain" description="SpoVT-AbrB" evidence="1">
    <location>
        <begin position="9"/>
        <end position="55"/>
    </location>
</feature>
<name>A0A7D5E854_9EURY</name>
<proteinExistence type="predicted"/>
<gene>
    <name evidence="2" type="ORF">HWN40_05730</name>
</gene>
<dbReference type="Proteomes" id="UP000509594">
    <property type="component" value="Chromosome"/>
</dbReference>
<accession>A0A7D5E854</accession>
<dbReference type="InterPro" id="IPR028366">
    <property type="entry name" value="PhoU"/>
</dbReference>
<dbReference type="KEGG" id="mzi:HWN40_05730"/>
<dbReference type="InterPro" id="IPR026022">
    <property type="entry name" value="PhoU_dom"/>
</dbReference>
<dbReference type="GO" id="GO:0003677">
    <property type="term" value="F:DNA binding"/>
    <property type="evidence" value="ECO:0007669"/>
    <property type="project" value="InterPro"/>
</dbReference>
<evidence type="ECO:0000259" key="1">
    <source>
        <dbReference type="SMART" id="SM00966"/>
    </source>
</evidence>
<dbReference type="SMART" id="SM00966">
    <property type="entry name" value="SpoVT_AbrB"/>
    <property type="match status" value="1"/>
</dbReference>
<dbReference type="SUPFAM" id="SSF109755">
    <property type="entry name" value="PhoU-like"/>
    <property type="match status" value="1"/>
</dbReference>
<keyword evidence="3" id="KW-1185">Reference proteome</keyword>
<dbReference type="Pfam" id="PF04014">
    <property type="entry name" value="MazE_antitoxin"/>
    <property type="match status" value="1"/>
</dbReference>
<dbReference type="Pfam" id="PF01895">
    <property type="entry name" value="PhoU"/>
    <property type="match status" value="1"/>
</dbReference>
<dbReference type="InterPro" id="IPR007159">
    <property type="entry name" value="SpoVT-AbrB_dom"/>
</dbReference>
<dbReference type="PANTHER" id="PTHR42930">
    <property type="entry name" value="PHOSPHATE-SPECIFIC TRANSPORT SYSTEM ACCESSORY PROTEIN PHOU"/>
    <property type="match status" value="1"/>
</dbReference>
<dbReference type="GO" id="GO:0045936">
    <property type="term" value="P:negative regulation of phosphate metabolic process"/>
    <property type="evidence" value="ECO:0007669"/>
    <property type="project" value="InterPro"/>
</dbReference>
<dbReference type="OrthoDB" id="40991at2157"/>
<protein>
    <submittedName>
        <fullName evidence="2">Phosphate uptake regulator PhoU</fullName>
    </submittedName>
</protein>
<dbReference type="EMBL" id="CP058215">
    <property type="protein sequence ID" value="QLC51253.1"/>
    <property type="molecule type" value="Genomic_DNA"/>
</dbReference>
<evidence type="ECO:0000313" key="2">
    <source>
        <dbReference type="EMBL" id="QLC51253.1"/>
    </source>
</evidence>